<organism evidence="8 9">
    <name type="scientific">Romanomermis culicivorax</name>
    <name type="common">Nematode worm</name>
    <dbReference type="NCBI Taxonomy" id="13658"/>
    <lineage>
        <taxon>Eukaryota</taxon>
        <taxon>Metazoa</taxon>
        <taxon>Ecdysozoa</taxon>
        <taxon>Nematoda</taxon>
        <taxon>Enoplea</taxon>
        <taxon>Dorylaimia</taxon>
        <taxon>Mermithida</taxon>
        <taxon>Mermithoidea</taxon>
        <taxon>Mermithidae</taxon>
        <taxon>Romanomermis</taxon>
    </lineage>
</organism>
<evidence type="ECO:0000259" key="7">
    <source>
        <dbReference type="PROSITE" id="PS51726"/>
    </source>
</evidence>
<protein>
    <recommendedName>
        <fullName evidence="2 6">Histone acetyltransferase</fullName>
        <ecNumber evidence="2 6">2.3.1.48</ecNumber>
    </recommendedName>
</protein>
<dbReference type="WBParaSite" id="nRc.2.0.1.t00683-RA">
    <property type="protein sequence ID" value="nRc.2.0.1.t00683-RA"/>
    <property type="gene ID" value="nRc.2.0.1.g00683"/>
</dbReference>
<dbReference type="AlphaFoldDB" id="A0A915HGE2"/>
<dbReference type="GO" id="GO:0072487">
    <property type="term" value="C:MSL complex"/>
    <property type="evidence" value="ECO:0007669"/>
    <property type="project" value="TreeGrafter"/>
</dbReference>
<dbReference type="GO" id="GO:0035267">
    <property type="term" value="C:NuA4 histone acetyltransferase complex"/>
    <property type="evidence" value="ECO:0007669"/>
    <property type="project" value="TreeGrafter"/>
</dbReference>
<keyword evidence="6" id="KW-0539">Nucleus</keyword>
<dbReference type="InterPro" id="IPR050603">
    <property type="entry name" value="MYST_HAT"/>
</dbReference>
<feature type="active site" description="Proton donor/acceptor" evidence="5">
    <location>
        <position position="131"/>
    </location>
</feature>
<dbReference type="Proteomes" id="UP000887565">
    <property type="component" value="Unplaced"/>
</dbReference>
<dbReference type="GO" id="GO:0006355">
    <property type="term" value="P:regulation of DNA-templated transcription"/>
    <property type="evidence" value="ECO:0007669"/>
    <property type="project" value="InterPro"/>
</dbReference>
<dbReference type="PROSITE" id="PS51726">
    <property type="entry name" value="MYST_HAT"/>
    <property type="match status" value="1"/>
</dbReference>
<dbReference type="GO" id="GO:0005634">
    <property type="term" value="C:nucleus"/>
    <property type="evidence" value="ECO:0007669"/>
    <property type="project" value="UniProtKB-SubCell"/>
</dbReference>
<evidence type="ECO:0000313" key="9">
    <source>
        <dbReference type="WBParaSite" id="nRc.2.0.1.t00683-RA"/>
    </source>
</evidence>
<dbReference type="OMA" id="DTEGCHI"/>
<evidence type="ECO:0000256" key="1">
    <source>
        <dbReference type="ARBA" id="ARBA00010107"/>
    </source>
</evidence>
<sequence length="238" mass="27398">MYGRTFSEGRVLALYIEKDGEAAPRGECQNEDPLFKDVLYCQNLCLLAKLFLDHKTLYFDVEPFIFYALCEIDRHGSHLVGYFSKERESPDGNNLACIMILPPFQRKGYGKFLIQFSYELSKRESLIGSPEKPLSDLGKLSYRSYWAWVLLEILRDSRGTLSIKDLSEMTSIAPQDIIATLQIMNMTKYWKGQHVVCVTPKLIEDCVRSEVFKKPVLEVDLSCLTWTPAKKFEVAKKK</sequence>
<dbReference type="PANTHER" id="PTHR10615">
    <property type="entry name" value="HISTONE ACETYLTRANSFERASE"/>
    <property type="match status" value="1"/>
</dbReference>
<dbReference type="FunFam" id="1.10.10.10:FF:000022">
    <property type="entry name" value="Histone acetyltransferase"/>
    <property type="match status" value="1"/>
</dbReference>
<comment type="similarity">
    <text evidence="1 6">Belongs to the MYST (SAS/MOZ) family.</text>
</comment>
<dbReference type="Gene3D" id="3.40.630.30">
    <property type="match status" value="1"/>
</dbReference>
<accession>A0A915HGE2</accession>
<name>A0A915HGE2_ROMCU</name>
<dbReference type="GO" id="GO:0044545">
    <property type="term" value="C:NSL complex"/>
    <property type="evidence" value="ECO:0007669"/>
    <property type="project" value="TreeGrafter"/>
</dbReference>
<feature type="domain" description="MYST-type HAT" evidence="7">
    <location>
        <begin position="1"/>
        <end position="228"/>
    </location>
</feature>
<dbReference type="InterPro" id="IPR002717">
    <property type="entry name" value="HAT_MYST-type"/>
</dbReference>
<dbReference type="Pfam" id="PF01853">
    <property type="entry name" value="MOZ_SAS"/>
    <property type="match status" value="1"/>
</dbReference>
<evidence type="ECO:0000256" key="5">
    <source>
        <dbReference type="PIRSR" id="PIRSR602717-51"/>
    </source>
</evidence>
<evidence type="ECO:0000256" key="3">
    <source>
        <dbReference type="ARBA" id="ARBA00022679"/>
    </source>
</evidence>
<evidence type="ECO:0000256" key="6">
    <source>
        <dbReference type="RuleBase" id="RU361211"/>
    </source>
</evidence>
<comment type="subcellular location">
    <subcellularLocation>
        <location evidence="6">Nucleus</location>
    </subcellularLocation>
</comment>
<dbReference type="SUPFAM" id="SSF55729">
    <property type="entry name" value="Acyl-CoA N-acyltransferases (Nat)"/>
    <property type="match status" value="1"/>
</dbReference>
<proteinExistence type="inferred from homology"/>
<evidence type="ECO:0000256" key="4">
    <source>
        <dbReference type="ARBA" id="ARBA00022990"/>
    </source>
</evidence>
<dbReference type="InterPro" id="IPR016181">
    <property type="entry name" value="Acyl_CoA_acyltransferase"/>
</dbReference>
<evidence type="ECO:0000256" key="2">
    <source>
        <dbReference type="ARBA" id="ARBA00013184"/>
    </source>
</evidence>
<keyword evidence="8" id="KW-1185">Reference proteome</keyword>
<dbReference type="CDD" id="cd04301">
    <property type="entry name" value="NAT_SF"/>
    <property type="match status" value="1"/>
</dbReference>
<dbReference type="EC" id="2.3.1.48" evidence="2 6"/>
<dbReference type="PANTHER" id="PTHR10615:SF82">
    <property type="entry name" value="HISTONE ACETYLTRANSFERASE KAT8"/>
    <property type="match status" value="1"/>
</dbReference>
<keyword evidence="4" id="KW-0007">Acetylation</keyword>
<dbReference type="GO" id="GO:0046972">
    <property type="term" value="F:histone H4K16 acetyltransferase activity"/>
    <property type="evidence" value="ECO:0007669"/>
    <property type="project" value="TreeGrafter"/>
</dbReference>
<comment type="catalytic activity">
    <reaction evidence="6">
        <text>L-lysyl-[protein] + acetyl-CoA = N(6)-acetyl-L-lysyl-[protein] + CoA + H(+)</text>
        <dbReference type="Rhea" id="RHEA:45948"/>
        <dbReference type="Rhea" id="RHEA-COMP:9752"/>
        <dbReference type="Rhea" id="RHEA-COMP:10731"/>
        <dbReference type="ChEBI" id="CHEBI:15378"/>
        <dbReference type="ChEBI" id="CHEBI:29969"/>
        <dbReference type="ChEBI" id="CHEBI:57287"/>
        <dbReference type="ChEBI" id="CHEBI:57288"/>
        <dbReference type="ChEBI" id="CHEBI:61930"/>
        <dbReference type="EC" id="2.3.1.48"/>
    </reaction>
</comment>
<dbReference type="Gene3D" id="1.10.10.10">
    <property type="entry name" value="Winged helix-like DNA-binding domain superfamily/Winged helix DNA-binding domain"/>
    <property type="match status" value="1"/>
</dbReference>
<dbReference type="InterPro" id="IPR036388">
    <property type="entry name" value="WH-like_DNA-bd_sf"/>
</dbReference>
<evidence type="ECO:0000313" key="8">
    <source>
        <dbReference type="Proteomes" id="UP000887565"/>
    </source>
</evidence>
<keyword evidence="3" id="KW-0808">Transferase</keyword>
<reference evidence="9" key="1">
    <citation type="submission" date="2022-11" db="UniProtKB">
        <authorList>
            <consortium name="WormBaseParasite"/>
        </authorList>
    </citation>
    <scope>IDENTIFICATION</scope>
</reference>